<dbReference type="Proteomes" id="UP000037069">
    <property type="component" value="Unassembled WGS sequence"/>
</dbReference>
<comment type="caution">
    <text evidence="1">The sequence shown here is derived from an EMBL/GenBank/DDBJ whole genome shotgun (WGS) entry which is preliminary data.</text>
</comment>
<dbReference type="EMBL" id="JRES01001454">
    <property type="protein sequence ID" value="KNC22802.1"/>
    <property type="molecule type" value="Genomic_DNA"/>
</dbReference>
<gene>
    <name evidence="1" type="ORF">FF38_08025</name>
</gene>
<sequence length="122" mass="13569">MALTKRAVGLTVLRPSSSSLTLTTTLPMCLPEAMKRKADSTWCSLKTEVGNGLTAPDLIPSATKETTWFCMASSPSMTLSKRIPWNEVFLRNTDMPKDELLLKSNLPISKKRPFKPKQRTEA</sequence>
<organism evidence="1 2">
    <name type="scientific">Lucilia cuprina</name>
    <name type="common">Green bottle fly</name>
    <name type="synonym">Australian sheep blowfly</name>
    <dbReference type="NCBI Taxonomy" id="7375"/>
    <lineage>
        <taxon>Eukaryota</taxon>
        <taxon>Metazoa</taxon>
        <taxon>Ecdysozoa</taxon>
        <taxon>Arthropoda</taxon>
        <taxon>Hexapoda</taxon>
        <taxon>Insecta</taxon>
        <taxon>Pterygota</taxon>
        <taxon>Neoptera</taxon>
        <taxon>Endopterygota</taxon>
        <taxon>Diptera</taxon>
        <taxon>Brachycera</taxon>
        <taxon>Muscomorpha</taxon>
        <taxon>Oestroidea</taxon>
        <taxon>Calliphoridae</taxon>
        <taxon>Luciliinae</taxon>
        <taxon>Lucilia</taxon>
    </lineage>
</organism>
<accession>A0A0L0BRY4</accession>
<dbReference type="AlphaFoldDB" id="A0A0L0BRY4"/>
<protein>
    <submittedName>
        <fullName evidence="1">Uncharacterized protein</fullName>
    </submittedName>
</protein>
<evidence type="ECO:0000313" key="2">
    <source>
        <dbReference type="Proteomes" id="UP000037069"/>
    </source>
</evidence>
<name>A0A0L0BRY4_LUCCU</name>
<reference evidence="1 2" key="1">
    <citation type="journal article" date="2015" name="Nat. Commun.">
        <title>Lucilia cuprina genome unlocks parasitic fly biology to underpin future interventions.</title>
        <authorList>
            <person name="Anstead C.A."/>
            <person name="Korhonen P.K."/>
            <person name="Young N.D."/>
            <person name="Hall R.S."/>
            <person name="Jex A.R."/>
            <person name="Murali S.C."/>
            <person name="Hughes D.S."/>
            <person name="Lee S.F."/>
            <person name="Perry T."/>
            <person name="Stroehlein A.J."/>
            <person name="Ansell B.R."/>
            <person name="Breugelmans B."/>
            <person name="Hofmann A."/>
            <person name="Qu J."/>
            <person name="Dugan S."/>
            <person name="Lee S.L."/>
            <person name="Chao H."/>
            <person name="Dinh H."/>
            <person name="Han Y."/>
            <person name="Doddapaneni H.V."/>
            <person name="Worley K.C."/>
            <person name="Muzny D.M."/>
            <person name="Ioannidis P."/>
            <person name="Waterhouse R.M."/>
            <person name="Zdobnov E.M."/>
            <person name="James P.J."/>
            <person name="Bagnall N.H."/>
            <person name="Kotze A.C."/>
            <person name="Gibbs R.A."/>
            <person name="Richards S."/>
            <person name="Batterham P."/>
            <person name="Gasser R.B."/>
        </authorList>
    </citation>
    <scope>NUCLEOTIDE SEQUENCE [LARGE SCALE GENOMIC DNA]</scope>
    <source>
        <strain evidence="1 2">LS</strain>
        <tissue evidence="1">Full body</tissue>
    </source>
</reference>
<proteinExistence type="predicted"/>
<keyword evidence="2" id="KW-1185">Reference proteome</keyword>
<evidence type="ECO:0000313" key="1">
    <source>
        <dbReference type="EMBL" id="KNC22802.1"/>
    </source>
</evidence>